<dbReference type="InterPro" id="IPR020552">
    <property type="entry name" value="Inositol_monoPase_Li-sen"/>
</dbReference>
<evidence type="ECO:0000256" key="4">
    <source>
        <dbReference type="ARBA" id="ARBA00009759"/>
    </source>
</evidence>
<organism evidence="10">
    <name type="scientific">Darwinula stevensoni</name>
    <dbReference type="NCBI Taxonomy" id="69355"/>
    <lineage>
        <taxon>Eukaryota</taxon>
        <taxon>Metazoa</taxon>
        <taxon>Ecdysozoa</taxon>
        <taxon>Arthropoda</taxon>
        <taxon>Crustacea</taxon>
        <taxon>Oligostraca</taxon>
        <taxon>Ostracoda</taxon>
        <taxon>Podocopa</taxon>
        <taxon>Podocopida</taxon>
        <taxon>Darwinulocopina</taxon>
        <taxon>Darwinuloidea</taxon>
        <taxon>Darwinulidae</taxon>
        <taxon>Darwinula</taxon>
    </lineage>
</organism>
<gene>
    <name evidence="10" type="ORF">DSTB1V02_LOCUS4488</name>
</gene>
<evidence type="ECO:0000256" key="6">
    <source>
        <dbReference type="ARBA" id="ARBA00022801"/>
    </source>
</evidence>
<dbReference type="FunFam" id="3.40.190.80:FF:000002">
    <property type="entry name" value="Inositol-1-monophosphatase"/>
    <property type="match status" value="1"/>
</dbReference>
<dbReference type="PRINTS" id="PR00377">
    <property type="entry name" value="IMPHPHTASES"/>
</dbReference>
<dbReference type="CDD" id="cd01639">
    <property type="entry name" value="IMPase"/>
    <property type="match status" value="1"/>
</dbReference>
<dbReference type="GO" id="GO:0007165">
    <property type="term" value="P:signal transduction"/>
    <property type="evidence" value="ECO:0007669"/>
    <property type="project" value="TreeGrafter"/>
</dbReference>
<keyword evidence="7 8" id="KW-0460">Magnesium</keyword>
<dbReference type="EMBL" id="LR900185">
    <property type="protein sequence ID" value="CAD7244594.1"/>
    <property type="molecule type" value="Genomic_DNA"/>
</dbReference>
<feature type="binding site" evidence="8">
    <location>
        <position position="96"/>
    </location>
    <ligand>
        <name>Mg(2+)</name>
        <dbReference type="ChEBI" id="CHEBI:18420"/>
        <label>1</label>
        <note>catalytic</note>
    </ligand>
</feature>
<protein>
    <recommendedName>
        <fullName evidence="9">Inositol-1-monophosphatase</fullName>
        <ecNumber evidence="9">3.1.3.25</ecNumber>
    </recommendedName>
</protein>
<dbReference type="OrthoDB" id="10254945at2759"/>
<dbReference type="Pfam" id="PF00459">
    <property type="entry name" value="Inositol_P"/>
    <property type="match status" value="1"/>
</dbReference>
<dbReference type="Proteomes" id="UP000677054">
    <property type="component" value="Unassembled WGS sequence"/>
</dbReference>
<comment type="pathway">
    <text evidence="3 9">Polyol metabolism; myo-inositol biosynthesis; myo-inositol from D-glucose 6-phosphate: step 2/2.</text>
</comment>
<feature type="binding site" evidence="8">
    <location>
        <position position="222"/>
    </location>
    <ligand>
        <name>Mg(2+)</name>
        <dbReference type="ChEBI" id="CHEBI:18420"/>
        <label>1</label>
        <note>catalytic</note>
    </ligand>
</feature>
<comment type="similarity">
    <text evidence="4 9">Belongs to the inositol monophosphatase superfamily.</text>
</comment>
<evidence type="ECO:0000313" key="11">
    <source>
        <dbReference type="Proteomes" id="UP000677054"/>
    </source>
</evidence>
<dbReference type="PROSITE" id="PS00629">
    <property type="entry name" value="IMP_1"/>
    <property type="match status" value="1"/>
</dbReference>
<keyword evidence="11" id="KW-1185">Reference proteome</keyword>
<evidence type="ECO:0000256" key="7">
    <source>
        <dbReference type="ARBA" id="ARBA00022842"/>
    </source>
</evidence>
<evidence type="ECO:0000256" key="8">
    <source>
        <dbReference type="PIRSR" id="PIRSR600760-2"/>
    </source>
</evidence>
<dbReference type="EC" id="3.1.3.25" evidence="9"/>
<evidence type="ECO:0000256" key="1">
    <source>
        <dbReference type="ARBA" id="ARBA00001033"/>
    </source>
</evidence>
<dbReference type="InterPro" id="IPR020550">
    <property type="entry name" value="Inositol_monophosphatase_CS"/>
</dbReference>
<evidence type="ECO:0000256" key="5">
    <source>
        <dbReference type="ARBA" id="ARBA00022723"/>
    </source>
</evidence>
<accession>A0A7R8XB75</accession>
<dbReference type="Gene3D" id="3.30.540.10">
    <property type="entry name" value="Fructose-1,6-Bisphosphatase, subunit A, domain 1"/>
    <property type="match status" value="1"/>
</dbReference>
<name>A0A7R8XB75_9CRUS</name>
<dbReference type="PANTHER" id="PTHR20854">
    <property type="entry name" value="INOSITOL MONOPHOSPHATASE"/>
    <property type="match status" value="1"/>
</dbReference>
<evidence type="ECO:0000256" key="9">
    <source>
        <dbReference type="RuleBase" id="RU364068"/>
    </source>
</evidence>
<dbReference type="PROSITE" id="PS00630">
    <property type="entry name" value="IMP_2"/>
    <property type="match status" value="1"/>
</dbReference>
<evidence type="ECO:0000256" key="2">
    <source>
        <dbReference type="ARBA" id="ARBA00001946"/>
    </source>
</evidence>
<dbReference type="InterPro" id="IPR000760">
    <property type="entry name" value="Inositol_monophosphatase-like"/>
</dbReference>
<proteinExistence type="inferred from homology"/>
<sequence length="277" mass="30464">MPPSDFDGNASYEFGLAMAKKAGAMIKDAFRRPKTVDTKTCDIDFVTDTDRAVEKMLLSEISARFPTHKFIGEEASADGTKNSLTAEPTWIIDPIDGTMNFIHRYPLVCVSIGLWVDKEPFAGFVFNPILDLFYSARKNEGAFLNGKRLHVSDTTSLSQSLVMFELGTARDPAKRESVIENFNRLLDRGHGFRSMGTCALNMCAVAEGGADAYFEYGVHSWDVAAGSLIVREAGGYVCDPSGGDLDVMSRRMLCAASPVLAHEICSLLFQIYPERDD</sequence>
<keyword evidence="6 9" id="KW-0378">Hydrolase</keyword>
<dbReference type="PRINTS" id="PR00378">
    <property type="entry name" value="LIIMPHPHTASE"/>
</dbReference>
<dbReference type="InterPro" id="IPR033942">
    <property type="entry name" value="IMPase"/>
</dbReference>
<evidence type="ECO:0000313" key="10">
    <source>
        <dbReference type="EMBL" id="CAD7244594.1"/>
    </source>
</evidence>
<dbReference type="GO" id="GO:0008934">
    <property type="term" value="F:inositol monophosphate 1-phosphatase activity"/>
    <property type="evidence" value="ECO:0007669"/>
    <property type="project" value="InterPro"/>
</dbReference>
<comment type="catalytic activity">
    <reaction evidence="1 9">
        <text>a myo-inositol phosphate + H2O = myo-inositol + phosphate</text>
        <dbReference type="Rhea" id="RHEA:24056"/>
        <dbReference type="ChEBI" id="CHEBI:15377"/>
        <dbReference type="ChEBI" id="CHEBI:17268"/>
        <dbReference type="ChEBI" id="CHEBI:43474"/>
        <dbReference type="ChEBI" id="CHEBI:84139"/>
        <dbReference type="EC" id="3.1.3.25"/>
    </reaction>
</comment>
<dbReference type="EMBL" id="CAJPEV010000668">
    <property type="protein sequence ID" value="CAG0887440.1"/>
    <property type="molecule type" value="Genomic_DNA"/>
</dbReference>
<dbReference type="Gene3D" id="3.40.190.80">
    <property type="match status" value="1"/>
</dbReference>
<dbReference type="AlphaFoldDB" id="A0A7R8XB75"/>
<dbReference type="InterPro" id="IPR020583">
    <property type="entry name" value="Inositol_monoP_metal-BS"/>
</dbReference>
<keyword evidence="5 8" id="KW-0479">Metal-binding</keyword>
<feature type="binding site" evidence="8">
    <location>
        <position position="95"/>
    </location>
    <ligand>
        <name>Mg(2+)</name>
        <dbReference type="ChEBI" id="CHEBI:18420"/>
        <label>1</label>
        <note>catalytic</note>
    </ligand>
</feature>
<dbReference type="GO" id="GO:0046854">
    <property type="term" value="P:phosphatidylinositol phosphate biosynthetic process"/>
    <property type="evidence" value="ECO:0007669"/>
    <property type="project" value="InterPro"/>
</dbReference>
<dbReference type="FunFam" id="3.30.540.10:FF:000004">
    <property type="entry name" value="Inositol-1-monophosphatase"/>
    <property type="match status" value="1"/>
</dbReference>
<reference evidence="10" key="1">
    <citation type="submission" date="2020-11" db="EMBL/GenBank/DDBJ databases">
        <authorList>
            <person name="Tran Van P."/>
        </authorList>
    </citation>
    <scope>NUCLEOTIDE SEQUENCE</scope>
</reference>
<dbReference type="PANTHER" id="PTHR20854:SF4">
    <property type="entry name" value="INOSITOL-1-MONOPHOSPHATASE-RELATED"/>
    <property type="match status" value="1"/>
</dbReference>
<feature type="binding site" evidence="8">
    <location>
        <position position="93"/>
    </location>
    <ligand>
        <name>Mg(2+)</name>
        <dbReference type="ChEBI" id="CHEBI:18420"/>
        <label>2</label>
    </ligand>
</feature>
<dbReference type="SUPFAM" id="SSF56655">
    <property type="entry name" value="Carbohydrate phosphatase"/>
    <property type="match status" value="1"/>
</dbReference>
<dbReference type="UniPathway" id="UPA00823">
    <property type="reaction ID" value="UER00788"/>
</dbReference>
<dbReference type="GO" id="GO:0046872">
    <property type="term" value="F:metal ion binding"/>
    <property type="evidence" value="ECO:0007669"/>
    <property type="project" value="UniProtKB-KW"/>
</dbReference>
<dbReference type="GO" id="GO:0006021">
    <property type="term" value="P:inositol biosynthetic process"/>
    <property type="evidence" value="ECO:0007669"/>
    <property type="project" value="UniProtKB-UniPathway"/>
</dbReference>
<comment type="cofactor">
    <cofactor evidence="2 8 9">
        <name>Mg(2+)</name>
        <dbReference type="ChEBI" id="CHEBI:18420"/>
    </cofactor>
</comment>
<evidence type="ECO:0000256" key="3">
    <source>
        <dbReference type="ARBA" id="ARBA00005152"/>
    </source>
</evidence>
<feature type="binding site" evidence="8">
    <location>
        <position position="73"/>
    </location>
    <ligand>
        <name>Mg(2+)</name>
        <dbReference type="ChEBI" id="CHEBI:18420"/>
        <label>1</label>
        <note>catalytic</note>
    </ligand>
</feature>